<dbReference type="GO" id="GO:0030422">
    <property type="term" value="P:siRNA processing"/>
    <property type="evidence" value="ECO:0007669"/>
    <property type="project" value="TreeGrafter"/>
</dbReference>
<dbReference type="GO" id="GO:0070578">
    <property type="term" value="C:RISC-loading complex"/>
    <property type="evidence" value="ECO:0007669"/>
    <property type="project" value="TreeGrafter"/>
</dbReference>
<dbReference type="PANTHER" id="PTHR46205:SF3">
    <property type="entry name" value="LOQUACIOUS, ISOFORM B"/>
    <property type="match status" value="1"/>
</dbReference>
<feature type="domain" description="DRBM" evidence="4">
    <location>
        <begin position="175"/>
        <end position="240"/>
    </location>
</feature>
<name>A0A8S1H5I5_9PELO</name>
<evidence type="ECO:0000256" key="1">
    <source>
        <dbReference type="ARBA" id="ARBA00022884"/>
    </source>
</evidence>
<dbReference type="GO" id="GO:0070920">
    <property type="term" value="P:regulation of regulatory ncRNA processing"/>
    <property type="evidence" value="ECO:0007669"/>
    <property type="project" value="TreeGrafter"/>
</dbReference>
<feature type="domain" description="DRBM" evidence="4">
    <location>
        <begin position="46"/>
        <end position="114"/>
    </location>
</feature>
<keyword evidence="1 2" id="KW-0694">RNA-binding</keyword>
<dbReference type="EMBL" id="CAJGYM010000015">
    <property type="protein sequence ID" value="CAD6190423.1"/>
    <property type="molecule type" value="Genomic_DNA"/>
</dbReference>
<dbReference type="GO" id="GO:0005737">
    <property type="term" value="C:cytoplasm"/>
    <property type="evidence" value="ECO:0007669"/>
    <property type="project" value="TreeGrafter"/>
</dbReference>
<keyword evidence="6" id="KW-1185">Reference proteome</keyword>
<dbReference type="InterPro" id="IPR051247">
    <property type="entry name" value="RLC_Component"/>
</dbReference>
<dbReference type="Proteomes" id="UP000835052">
    <property type="component" value="Unassembled WGS sequence"/>
</dbReference>
<dbReference type="AlphaFoldDB" id="A0A8S1H5I5"/>
<dbReference type="SUPFAM" id="SSF54768">
    <property type="entry name" value="dsRNA-binding domain-like"/>
    <property type="match status" value="2"/>
</dbReference>
<comment type="caution">
    <text evidence="5">The sequence shown here is derived from an EMBL/GenBank/DDBJ whole genome shotgun (WGS) entry which is preliminary data.</text>
</comment>
<dbReference type="PANTHER" id="PTHR46205">
    <property type="entry name" value="LOQUACIOUS, ISOFORM B"/>
    <property type="match status" value="1"/>
</dbReference>
<dbReference type="GO" id="GO:0003725">
    <property type="term" value="F:double-stranded RNA binding"/>
    <property type="evidence" value="ECO:0007669"/>
    <property type="project" value="TreeGrafter"/>
</dbReference>
<dbReference type="OrthoDB" id="10056847at2759"/>
<dbReference type="SMART" id="SM00358">
    <property type="entry name" value="DSRM"/>
    <property type="match status" value="2"/>
</dbReference>
<dbReference type="PROSITE" id="PS50137">
    <property type="entry name" value="DS_RBD"/>
    <property type="match status" value="2"/>
</dbReference>
<dbReference type="GO" id="GO:0005634">
    <property type="term" value="C:nucleus"/>
    <property type="evidence" value="ECO:0007669"/>
    <property type="project" value="TreeGrafter"/>
</dbReference>
<organism evidence="5 6">
    <name type="scientific">Caenorhabditis auriculariae</name>
    <dbReference type="NCBI Taxonomy" id="2777116"/>
    <lineage>
        <taxon>Eukaryota</taxon>
        <taxon>Metazoa</taxon>
        <taxon>Ecdysozoa</taxon>
        <taxon>Nematoda</taxon>
        <taxon>Chromadorea</taxon>
        <taxon>Rhabditida</taxon>
        <taxon>Rhabditina</taxon>
        <taxon>Rhabditomorpha</taxon>
        <taxon>Rhabditoidea</taxon>
        <taxon>Rhabditidae</taxon>
        <taxon>Peloderinae</taxon>
        <taxon>Caenorhabditis</taxon>
    </lineage>
</organism>
<evidence type="ECO:0000313" key="5">
    <source>
        <dbReference type="EMBL" id="CAD6190423.1"/>
    </source>
</evidence>
<evidence type="ECO:0000259" key="4">
    <source>
        <dbReference type="PROSITE" id="PS50137"/>
    </source>
</evidence>
<evidence type="ECO:0000313" key="6">
    <source>
        <dbReference type="Proteomes" id="UP000835052"/>
    </source>
</evidence>
<dbReference type="GO" id="GO:0016442">
    <property type="term" value="C:RISC complex"/>
    <property type="evidence" value="ECO:0007669"/>
    <property type="project" value="TreeGrafter"/>
</dbReference>
<gene>
    <name evidence="5" type="ORF">CAUJ_LOCUS6342</name>
</gene>
<sequence>MSKLDDFFKSIDELRILEPSYFQPKLYGTKEVNKSRFSLESFLQKTPAALVEEGCQAVYQTKLDWIMTAENVIGNETQFEMTGKMMSIVAKGVGSNKKQAKHRAAIDFLYKVVENGRHKEFLIPGDTEEEAKANIAKLIEPSAMLPEQKSSSAVEEKTVGPISATSIPPEEANKNWVGDVQELCQKNKISVNYEFTEEGVNEKIFIAQCTVNKLVTEGRAKTKKTAKTISAYLMSKKLRDDLESMDRDALDESPDVLPGAEKSQVDVEKTDAVISTPTDYEAALRSILSDTTKFASFDLDYSFLTSKSTNDTTQCILCAKLELTPLPFSKSEESVREKEKKERRERRREEDSAEIVFGGEGMDEKLARQDASRSALLHILTI</sequence>
<reference evidence="5" key="1">
    <citation type="submission" date="2020-10" db="EMBL/GenBank/DDBJ databases">
        <authorList>
            <person name="Kikuchi T."/>
        </authorList>
    </citation>
    <scope>NUCLEOTIDE SEQUENCE</scope>
    <source>
        <strain evidence="5">NKZ352</strain>
    </source>
</reference>
<dbReference type="InterPro" id="IPR014720">
    <property type="entry name" value="dsRBD_dom"/>
</dbReference>
<dbReference type="Gene3D" id="3.30.160.20">
    <property type="match status" value="2"/>
</dbReference>
<dbReference type="Pfam" id="PF00035">
    <property type="entry name" value="dsrm"/>
    <property type="match status" value="2"/>
</dbReference>
<evidence type="ECO:0000256" key="3">
    <source>
        <dbReference type="SAM" id="MobiDB-lite"/>
    </source>
</evidence>
<feature type="compositionally biased region" description="Basic and acidic residues" evidence="3">
    <location>
        <begin position="330"/>
        <end position="350"/>
    </location>
</feature>
<feature type="region of interest" description="Disordered" evidence="3">
    <location>
        <begin position="146"/>
        <end position="166"/>
    </location>
</feature>
<proteinExistence type="predicted"/>
<feature type="region of interest" description="Disordered" evidence="3">
    <location>
        <begin position="330"/>
        <end position="358"/>
    </location>
</feature>
<protein>
    <recommendedName>
        <fullName evidence="4">DRBM domain-containing protein</fullName>
    </recommendedName>
</protein>
<evidence type="ECO:0000256" key="2">
    <source>
        <dbReference type="PROSITE-ProRule" id="PRU00266"/>
    </source>
</evidence>
<dbReference type="CDD" id="cd00048">
    <property type="entry name" value="DSRM_SF"/>
    <property type="match status" value="1"/>
</dbReference>
<dbReference type="GO" id="GO:0035197">
    <property type="term" value="F:siRNA binding"/>
    <property type="evidence" value="ECO:0007669"/>
    <property type="project" value="TreeGrafter"/>
</dbReference>
<accession>A0A8S1H5I5</accession>